<evidence type="ECO:0000313" key="3">
    <source>
        <dbReference type="Proteomes" id="UP000799439"/>
    </source>
</evidence>
<reference evidence="2" key="1">
    <citation type="journal article" date="2020" name="Stud. Mycol.">
        <title>101 Dothideomycetes genomes: a test case for predicting lifestyles and emergence of pathogens.</title>
        <authorList>
            <person name="Haridas S."/>
            <person name="Albert R."/>
            <person name="Binder M."/>
            <person name="Bloem J."/>
            <person name="Labutti K."/>
            <person name="Salamov A."/>
            <person name="Andreopoulos B."/>
            <person name="Baker S."/>
            <person name="Barry K."/>
            <person name="Bills G."/>
            <person name="Bluhm B."/>
            <person name="Cannon C."/>
            <person name="Castanera R."/>
            <person name="Culley D."/>
            <person name="Daum C."/>
            <person name="Ezra D."/>
            <person name="Gonzalez J."/>
            <person name="Henrissat B."/>
            <person name="Kuo A."/>
            <person name="Liang C."/>
            <person name="Lipzen A."/>
            <person name="Lutzoni F."/>
            <person name="Magnuson J."/>
            <person name="Mondo S."/>
            <person name="Nolan M."/>
            <person name="Ohm R."/>
            <person name="Pangilinan J."/>
            <person name="Park H.-J."/>
            <person name="Ramirez L."/>
            <person name="Alfaro M."/>
            <person name="Sun H."/>
            <person name="Tritt A."/>
            <person name="Yoshinaga Y."/>
            <person name="Zwiers L.-H."/>
            <person name="Turgeon B."/>
            <person name="Goodwin S."/>
            <person name="Spatafora J."/>
            <person name="Crous P."/>
            <person name="Grigoriev I."/>
        </authorList>
    </citation>
    <scope>NUCLEOTIDE SEQUENCE</scope>
    <source>
        <strain evidence="2">CBS 260.36</strain>
    </source>
</reference>
<feature type="non-terminal residue" evidence="2">
    <location>
        <position position="1"/>
    </location>
</feature>
<dbReference type="AlphaFoldDB" id="A0A9P4J0Y5"/>
<sequence>PYHHFTFAQGFVYAPLPPVPFRPISPPHMAVFITNSSGAANVGLVRPGEIGDGPLLARQQAFWFNAYGVYIGCNNFEQPGCLYEISGYVYDATIRAEVLAYQRNIFVSGCPIYHGCPLTRVEFGHTLTGLTGFQIRAFHEGYQRIWYMDDLSLGWYDNSCAAGRLRAVSRR</sequence>
<proteinExistence type="predicted"/>
<gene>
    <name evidence="2" type="ORF">K461DRAFT_226209</name>
</gene>
<evidence type="ECO:0000313" key="2">
    <source>
        <dbReference type="EMBL" id="KAF2152664.1"/>
    </source>
</evidence>
<comment type="caution">
    <text evidence="2">The sequence shown here is derived from an EMBL/GenBank/DDBJ whole genome shotgun (WGS) entry which is preliminary data.</text>
</comment>
<evidence type="ECO:0000259" key="1">
    <source>
        <dbReference type="Pfam" id="PF24086"/>
    </source>
</evidence>
<organism evidence="2 3">
    <name type="scientific">Myriangium duriaei CBS 260.36</name>
    <dbReference type="NCBI Taxonomy" id="1168546"/>
    <lineage>
        <taxon>Eukaryota</taxon>
        <taxon>Fungi</taxon>
        <taxon>Dikarya</taxon>
        <taxon>Ascomycota</taxon>
        <taxon>Pezizomycotina</taxon>
        <taxon>Dothideomycetes</taxon>
        <taxon>Dothideomycetidae</taxon>
        <taxon>Myriangiales</taxon>
        <taxon>Myriangiaceae</taxon>
        <taxon>Myriangium</taxon>
    </lineage>
</organism>
<feature type="domain" description="DUF7371" evidence="1">
    <location>
        <begin position="1"/>
        <end position="166"/>
    </location>
</feature>
<dbReference type="EMBL" id="ML996086">
    <property type="protein sequence ID" value="KAF2152664.1"/>
    <property type="molecule type" value="Genomic_DNA"/>
</dbReference>
<dbReference type="Proteomes" id="UP000799439">
    <property type="component" value="Unassembled WGS sequence"/>
</dbReference>
<dbReference type="OrthoDB" id="5385013at2759"/>
<protein>
    <recommendedName>
        <fullName evidence="1">DUF7371 domain-containing protein</fullName>
    </recommendedName>
</protein>
<name>A0A9P4J0Y5_9PEZI</name>
<dbReference type="Pfam" id="PF24086">
    <property type="entry name" value="DUF7371"/>
    <property type="match status" value="1"/>
</dbReference>
<keyword evidence="3" id="KW-1185">Reference proteome</keyword>
<dbReference type="InterPro" id="IPR055795">
    <property type="entry name" value="DUF7371"/>
</dbReference>
<accession>A0A9P4J0Y5</accession>